<dbReference type="AlphaFoldDB" id="A0A8K0W1P7"/>
<proteinExistence type="predicted"/>
<sequence>MWPAASRPCARMFKQPLARPWSVATPASTPHTDGVLHVREVMVGLHRGKFVAPRSEAWTVDGDSGLLQDGEGWTPLKSDQSILVFSTIYYRPLASEQLTPPAIEGA</sequence>
<dbReference type="EMBL" id="JAGMVJ010000005">
    <property type="protein sequence ID" value="KAH7090764.1"/>
    <property type="molecule type" value="Genomic_DNA"/>
</dbReference>
<gene>
    <name evidence="1" type="ORF">FB567DRAFT_299482</name>
</gene>
<accession>A0A8K0W1P7</accession>
<evidence type="ECO:0000313" key="1">
    <source>
        <dbReference type="EMBL" id="KAH7090764.1"/>
    </source>
</evidence>
<keyword evidence="2" id="KW-1185">Reference proteome</keyword>
<name>A0A8K0W1P7_9PLEO</name>
<protein>
    <submittedName>
        <fullName evidence="1">Uncharacterized protein</fullName>
    </submittedName>
</protein>
<organism evidence="1 2">
    <name type="scientific">Paraphoma chrysanthemicola</name>
    <dbReference type="NCBI Taxonomy" id="798071"/>
    <lineage>
        <taxon>Eukaryota</taxon>
        <taxon>Fungi</taxon>
        <taxon>Dikarya</taxon>
        <taxon>Ascomycota</taxon>
        <taxon>Pezizomycotina</taxon>
        <taxon>Dothideomycetes</taxon>
        <taxon>Pleosporomycetidae</taxon>
        <taxon>Pleosporales</taxon>
        <taxon>Pleosporineae</taxon>
        <taxon>Phaeosphaeriaceae</taxon>
        <taxon>Paraphoma</taxon>
    </lineage>
</organism>
<evidence type="ECO:0000313" key="2">
    <source>
        <dbReference type="Proteomes" id="UP000813461"/>
    </source>
</evidence>
<comment type="caution">
    <text evidence="1">The sequence shown here is derived from an EMBL/GenBank/DDBJ whole genome shotgun (WGS) entry which is preliminary data.</text>
</comment>
<reference evidence="1" key="1">
    <citation type="journal article" date="2021" name="Nat. Commun.">
        <title>Genetic determinants of endophytism in the Arabidopsis root mycobiome.</title>
        <authorList>
            <person name="Mesny F."/>
            <person name="Miyauchi S."/>
            <person name="Thiergart T."/>
            <person name="Pickel B."/>
            <person name="Atanasova L."/>
            <person name="Karlsson M."/>
            <person name="Huettel B."/>
            <person name="Barry K.W."/>
            <person name="Haridas S."/>
            <person name="Chen C."/>
            <person name="Bauer D."/>
            <person name="Andreopoulos W."/>
            <person name="Pangilinan J."/>
            <person name="LaButti K."/>
            <person name="Riley R."/>
            <person name="Lipzen A."/>
            <person name="Clum A."/>
            <person name="Drula E."/>
            <person name="Henrissat B."/>
            <person name="Kohler A."/>
            <person name="Grigoriev I.V."/>
            <person name="Martin F.M."/>
            <person name="Hacquard S."/>
        </authorList>
    </citation>
    <scope>NUCLEOTIDE SEQUENCE</scope>
    <source>
        <strain evidence="1">MPI-SDFR-AT-0120</strain>
    </source>
</reference>
<dbReference type="Proteomes" id="UP000813461">
    <property type="component" value="Unassembled WGS sequence"/>
</dbReference>
<dbReference type="OrthoDB" id="10290228at2759"/>